<reference evidence="1" key="1">
    <citation type="submission" date="2020-10" db="EMBL/GenBank/DDBJ databases">
        <authorList>
            <person name="Castelo-Branco R."/>
            <person name="Eusebio N."/>
            <person name="Adriana R."/>
            <person name="Vieira A."/>
            <person name="Brugerolle De Fraissinette N."/>
            <person name="Rezende De Castro R."/>
            <person name="Schneider M.P."/>
            <person name="Vasconcelos V."/>
            <person name="Leao P.N."/>
        </authorList>
    </citation>
    <scope>NUCLEOTIDE SEQUENCE</scope>
    <source>
        <strain evidence="1">LEGE 11480</strain>
    </source>
</reference>
<accession>A0A928Z7U9</accession>
<dbReference type="AlphaFoldDB" id="A0A928Z7U9"/>
<evidence type="ECO:0000313" key="2">
    <source>
        <dbReference type="Proteomes" id="UP000625316"/>
    </source>
</evidence>
<comment type="caution">
    <text evidence="1">The sequence shown here is derived from an EMBL/GenBank/DDBJ whole genome shotgun (WGS) entry which is preliminary data.</text>
</comment>
<name>A0A928Z7U9_9CYAN</name>
<gene>
    <name evidence="1" type="ORF">IQ266_27695</name>
</gene>
<dbReference type="RefSeq" id="WP_264328312.1">
    <property type="nucleotide sequence ID" value="NZ_JADEXQ010000233.1"/>
</dbReference>
<dbReference type="PANTHER" id="PTHR35586">
    <property type="entry name" value="SLL1691 PROTEIN"/>
    <property type="match status" value="1"/>
</dbReference>
<organism evidence="1 2">
    <name type="scientific">Romeriopsis navalis LEGE 11480</name>
    <dbReference type="NCBI Taxonomy" id="2777977"/>
    <lineage>
        <taxon>Bacteria</taxon>
        <taxon>Bacillati</taxon>
        <taxon>Cyanobacteriota</taxon>
        <taxon>Cyanophyceae</taxon>
        <taxon>Leptolyngbyales</taxon>
        <taxon>Leptolyngbyaceae</taxon>
        <taxon>Romeriopsis</taxon>
        <taxon>Romeriopsis navalis</taxon>
    </lineage>
</organism>
<feature type="non-terminal residue" evidence="1">
    <location>
        <position position="1"/>
    </location>
</feature>
<sequence length="303" mass="35611">SMARQNNDTPWKKILRLYFPQAIQFFFPELAQTINWRKPPEFLDKELEQIVPKADQGNRYVDKLVRVWNLDDTRQWLLIHLEVQARKESEFPFRMLIYSNRILDRYGILATSLAILCDNSPTWRPTTCELTAPFTRHHFEFGTTKLLDYKTQEPTITQSPNPFAWITLAHLKTQATRSDPHTRKTWKFALMRQLYDRGMSGPDIRNLYEFVDWTMMLPEDLETEFWQELKAFEEQQNVTYVTNAERIGKEIGKQEGRQEGAAETATAIALKMLKKQMDLGTIAEVTDLPIEQIQRLQAELNPN</sequence>
<proteinExistence type="predicted"/>
<protein>
    <recommendedName>
        <fullName evidence="3">Transposase</fullName>
    </recommendedName>
</protein>
<evidence type="ECO:0000313" key="1">
    <source>
        <dbReference type="EMBL" id="MBE9033515.1"/>
    </source>
</evidence>
<dbReference type="PANTHER" id="PTHR35586:SF1">
    <property type="entry name" value="SLL1691 PROTEIN"/>
    <property type="match status" value="1"/>
</dbReference>
<dbReference type="Proteomes" id="UP000625316">
    <property type="component" value="Unassembled WGS sequence"/>
</dbReference>
<dbReference type="EMBL" id="JADEXQ010000233">
    <property type="protein sequence ID" value="MBE9033515.1"/>
    <property type="molecule type" value="Genomic_DNA"/>
</dbReference>
<evidence type="ECO:0008006" key="3">
    <source>
        <dbReference type="Google" id="ProtNLM"/>
    </source>
</evidence>
<keyword evidence="2" id="KW-1185">Reference proteome</keyword>